<dbReference type="Proteomes" id="UP001244011">
    <property type="component" value="Unassembled WGS sequence"/>
</dbReference>
<keyword evidence="3" id="KW-1185">Reference proteome</keyword>
<evidence type="ECO:0000313" key="2">
    <source>
        <dbReference type="EMBL" id="KAK1769290.1"/>
    </source>
</evidence>
<sequence length="443" mass="50882">MPADDEPSNNPFVRFKQHVDAHISAGLQGVFGLPDLITQNSNTRDMSSQEPGSEAMRCRHDRHFSDRHGSSSSPEAGDWLSEQREAAATEARMDSYFEGYGMPEHMRRWQVFAYGSRYSPLRLAMLPVQPRPRDLADDMDPSMFTYVDAFEDLLAESSGRGMMDLRTRYDMNRLLARMWPRGENPLSWVSRLESQDLSRVYFHYRRAHDYAPERMDEWAELPSEDYGDKLGWRAAYEGNGQSAERRPLPAPRQEETGLQTGLFGELDRVFRALGKVLEDEVSSFGRRRKPDDHQPTKEGQEQGPETEDDLYSSVQSAFHDAERSLSTFIKSFSGGRWGFEPWPSDANPGSNTQNDEVREDDSGRTVKTTKEFVDAFGNLHVKTEIRRTDLDGNEIARETNYSVRPLSQVRKAQEEPEEEESREDVGLVQDERQGEKKSGWFWK</sequence>
<feature type="region of interest" description="Disordered" evidence="1">
    <location>
        <begin position="282"/>
        <end position="313"/>
    </location>
</feature>
<reference evidence="2" key="1">
    <citation type="submission" date="2023-06" db="EMBL/GenBank/DDBJ databases">
        <title>Genome-scale phylogeny and comparative genomics of the fungal order Sordariales.</title>
        <authorList>
            <consortium name="Lawrence Berkeley National Laboratory"/>
            <person name="Hensen N."/>
            <person name="Bonometti L."/>
            <person name="Westerberg I."/>
            <person name="Brannstrom I.O."/>
            <person name="Guillou S."/>
            <person name="Cros-Aarteil S."/>
            <person name="Calhoun S."/>
            <person name="Haridas S."/>
            <person name="Kuo A."/>
            <person name="Mondo S."/>
            <person name="Pangilinan J."/>
            <person name="Riley R."/>
            <person name="Labutti K."/>
            <person name="Andreopoulos B."/>
            <person name="Lipzen A."/>
            <person name="Chen C."/>
            <person name="Yanf M."/>
            <person name="Daum C."/>
            <person name="Ng V."/>
            <person name="Clum A."/>
            <person name="Steindorff A."/>
            <person name="Ohm R."/>
            <person name="Martin F."/>
            <person name="Silar P."/>
            <person name="Natvig D."/>
            <person name="Lalanne C."/>
            <person name="Gautier V."/>
            <person name="Ament-Velasquez S.L."/>
            <person name="Kruys A."/>
            <person name="Hutchinson M.I."/>
            <person name="Powell A.J."/>
            <person name="Barry K."/>
            <person name="Miller A.N."/>
            <person name="Grigoriev I.V."/>
            <person name="Debuchy R."/>
            <person name="Gladieux P."/>
            <person name="Thoren M.H."/>
            <person name="Johannesson H."/>
        </authorList>
    </citation>
    <scope>NUCLEOTIDE SEQUENCE</scope>
    <source>
        <strain evidence="2">8032-3</strain>
    </source>
</reference>
<dbReference type="GeneID" id="85310604"/>
<comment type="caution">
    <text evidence="2">The sequence shown here is derived from an EMBL/GenBank/DDBJ whole genome shotgun (WGS) entry which is preliminary data.</text>
</comment>
<feature type="region of interest" description="Disordered" evidence="1">
    <location>
        <begin position="38"/>
        <end position="57"/>
    </location>
</feature>
<protein>
    <submittedName>
        <fullName evidence="2">Uncharacterized protein</fullName>
    </submittedName>
</protein>
<evidence type="ECO:0000256" key="1">
    <source>
        <dbReference type="SAM" id="MobiDB-lite"/>
    </source>
</evidence>
<feature type="compositionally biased region" description="Polar residues" evidence="1">
    <location>
        <begin position="38"/>
        <end position="51"/>
    </location>
</feature>
<feature type="region of interest" description="Disordered" evidence="1">
    <location>
        <begin position="394"/>
        <end position="443"/>
    </location>
</feature>
<dbReference type="RefSeq" id="XP_060285503.1">
    <property type="nucleotide sequence ID" value="XM_060427417.1"/>
</dbReference>
<feature type="compositionally biased region" description="Basic and acidic residues" evidence="1">
    <location>
        <begin position="289"/>
        <end position="300"/>
    </location>
</feature>
<dbReference type="AlphaFoldDB" id="A0AAJ0FQL6"/>
<feature type="region of interest" description="Disordered" evidence="1">
    <location>
        <begin position="239"/>
        <end position="260"/>
    </location>
</feature>
<feature type="compositionally biased region" description="Basic and acidic residues" evidence="1">
    <location>
        <begin position="423"/>
        <end position="443"/>
    </location>
</feature>
<name>A0AAJ0FQL6_9PEZI</name>
<proteinExistence type="predicted"/>
<accession>A0AAJ0FQL6</accession>
<evidence type="ECO:0000313" key="3">
    <source>
        <dbReference type="Proteomes" id="UP001244011"/>
    </source>
</evidence>
<organism evidence="2 3">
    <name type="scientific">Phialemonium atrogriseum</name>
    <dbReference type="NCBI Taxonomy" id="1093897"/>
    <lineage>
        <taxon>Eukaryota</taxon>
        <taxon>Fungi</taxon>
        <taxon>Dikarya</taxon>
        <taxon>Ascomycota</taxon>
        <taxon>Pezizomycotina</taxon>
        <taxon>Sordariomycetes</taxon>
        <taxon>Sordariomycetidae</taxon>
        <taxon>Cephalothecales</taxon>
        <taxon>Cephalothecaceae</taxon>
        <taxon>Phialemonium</taxon>
    </lineage>
</organism>
<dbReference type="EMBL" id="MU839003">
    <property type="protein sequence ID" value="KAK1769290.1"/>
    <property type="molecule type" value="Genomic_DNA"/>
</dbReference>
<feature type="region of interest" description="Disordered" evidence="1">
    <location>
        <begin position="340"/>
        <end position="366"/>
    </location>
</feature>
<feature type="region of interest" description="Disordered" evidence="1">
    <location>
        <begin position="62"/>
        <end position="85"/>
    </location>
</feature>
<feature type="compositionally biased region" description="Basic and acidic residues" evidence="1">
    <location>
        <begin position="243"/>
        <end position="255"/>
    </location>
</feature>
<gene>
    <name evidence="2" type="ORF">QBC33DRAFT_532883</name>
</gene>